<evidence type="ECO:0000256" key="1">
    <source>
        <dbReference type="ARBA" id="ARBA00022723"/>
    </source>
</evidence>
<dbReference type="InterPro" id="IPR036663">
    <property type="entry name" value="Fumarylacetoacetase_C_sf"/>
</dbReference>
<organism evidence="4 5">
    <name type="scientific">Plastoroseomonas arctica</name>
    <dbReference type="NCBI Taxonomy" id="1509237"/>
    <lineage>
        <taxon>Bacteria</taxon>
        <taxon>Pseudomonadati</taxon>
        <taxon>Pseudomonadota</taxon>
        <taxon>Alphaproteobacteria</taxon>
        <taxon>Acetobacterales</taxon>
        <taxon>Acetobacteraceae</taxon>
        <taxon>Plastoroseomonas</taxon>
    </lineage>
</organism>
<dbReference type="EMBL" id="JAAEDH010000002">
    <property type="protein sequence ID" value="MBR0654091.1"/>
    <property type="molecule type" value="Genomic_DNA"/>
</dbReference>
<dbReference type="AlphaFoldDB" id="A0AAF1JUQ3"/>
<dbReference type="PANTHER" id="PTHR11820:SF7">
    <property type="entry name" value="ACYLPYRUVASE FAHD1, MITOCHONDRIAL"/>
    <property type="match status" value="1"/>
</dbReference>
<dbReference type="SUPFAM" id="SSF56529">
    <property type="entry name" value="FAH"/>
    <property type="match status" value="1"/>
</dbReference>
<dbReference type="Gene3D" id="2.30.30.370">
    <property type="entry name" value="FAH"/>
    <property type="match status" value="1"/>
</dbReference>
<feature type="domain" description="Fumarylacetoacetase-like C-terminal" evidence="2">
    <location>
        <begin position="58"/>
        <end position="254"/>
    </location>
</feature>
<dbReference type="PANTHER" id="PTHR11820">
    <property type="entry name" value="ACYLPYRUVASE"/>
    <property type="match status" value="1"/>
</dbReference>
<evidence type="ECO:0000259" key="3">
    <source>
        <dbReference type="Pfam" id="PF10370"/>
    </source>
</evidence>
<keyword evidence="5" id="KW-1185">Reference proteome</keyword>
<keyword evidence="4" id="KW-0378">Hydrolase</keyword>
<accession>A0AAF1JUQ3</accession>
<comment type="caution">
    <text evidence="4">The sequence shown here is derived from an EMBL/GenBank/DDBJ whole genome shotgun (WGS) entry which is preliminary data.</text>
</comment>
<evidence type="ECO:0000313" key="4">
    <source>
        <dbReference type="EMBL" id="MBR0654091.1"/>
    </source>
</evidence>
<dbReference type="InterPro" id="IPR018833">
    <property type="entry name" value="Rv2993c-like_N"/>
</dbReference>
<dbReference type="Pfam" id="PF01557">
    <property type="entry name" value="FAA_hydrolase"/>
    <property type="match status" value="1"/>
</dbReference>
<feature type="domain" description="Rv2993c-like N-terminal" evidence="3">
    <location>
        <begin position="4"/>
        <end position="51"/>
    </location>
</feature>
<reference evidence="4" key="2">
    <citation type="journal article" date="2021" name="Syst. Appl. Microbiol.">
        <title>Roseomonas hellenica sp. nov., isolated from roots of wild-growing Alkanna tinctoria.</title>
        <authorList>
            <person name="Rat A."/>
            <person name="Naranjo H.D."/>
            <person name="Lebbe L."/>
            <person name="Cnockaert M."/>
            <person name="Krigas N."/>
            <person name="Grigoriadou K."/>
            <person name="Maloupa E."/>
            <person name="Willems A."/>
        </authorList>
    </citation>
    <scope>NUCLEOTIDE SEQUENCE</scope>
    <source>
        <strain evidence="4">LMG 28251</strain>
    </source>
</reference>
<dbReference type="GO" id="GO:0018773">
    <property type="term" value="F:acetylpyruvate hydrolase activity"/>
    <property type="evidence" value="ECO:0007669"/>
    <property type="project" value="TreeGrafter"/>
</dbReference>
<proteinExistence type="predicted"/>
<reference evidence="4" key="1">
    <citation type="submission" date="2020-01" db="EMBL/GenBank/DDBJ databases">
        <authorList>
            <person name="Rat A."/>
        </authorList>
    </citation>
    <scope>NUCLEOTIDE SEQUENCE</scope>
    <source>
        <strain evidence="4">LMG 28251</strain>
    </source>
</reference>
<gene>
    <name evidence="4" type="ORF">GXW79_03255</name>
</gene>
<evidence type="ECO:0000313" key="5">
    <source>
        <dbReference type="Proteomes" id="UP001196068"/>
    </source>
</evidence>
<dbReference type="Gene3D" id="3.90.850.10">
    <property type="entry name" value="Fumarylacetoacetase-like, C-terminal domain"/>
    <property type="match status" value="1"/>
</dbReference>
<dbReference type="InterPro" id="IPR011234">
    <property type="entry name" value="Fumarylacetoacetase-like_C"/>
</dbReference>
<evidence type="ECO:0000259" key="2">
    <source>
        <dbReference type="Pfam" id="PF01557"/>
    </source>
</evidence>
<keyword evidence="1" id="KW-0479">Metal-binding</keyword>
<dbReference type="GO" id="GO:0046872">
    <property type="term" value="F:metal ion binding"/>
    <property type="evidence" value="ECO:0007669"/>
    <property type="project" value="UniProtKB-KW"/>
</dbReference>
<name>A0AAF1JUQ3_9PROT</name>
<dbReference type="RefSeq" id="WP_211872811.1">
    <property type="nucleotide sequence ID" value="NZ_JAAEDH010000002.1"/>
</dbReference>
<sequence length="258" mass="27330">MAIWVRYRRDGADGFGVLDDDTIAAHTGDLFAEAAPTGEQVPLADVALLAPARPRRFVGLWNNFHEAAAKNGLATPAVPLWFLKNPGCVVGPEATIRPPASYAGRVVYEGELGVVIGARCAGVDEANAERAIFGYTCVNDVTALDLLTEDASFPQWARAKGCETFGPLGPGIATNLDWLTARVRVAINGRVRQDYPLADMIIRPARIIALISREMALEAGDVIACGTSLGAVSMKPGSVVEVSIDGIGTLRNRFEAAA</sequence>
<dbReference type="Pfam" id="PF10370">
    <property type="entry name" value="Rv2993c-like_N"/>
    <property type="match status" value="1"/>
</dbReference>
<protein>
    <submittedName>
        <fullName evidence="4">Fumarylacetoacetate hydrolase family protein</fullName>
    </submittedName>
</protein>
<dbReference type="Proteomes" id="UP001196068">
    <property type="component" value="Unassembled WGS sequence"/>
</dbReference>